<organism evidence="3 4">
    <name type="scientific">Massariosphaeria phaeospora</name>
    <dbReference type="NCBI Taxonomy" id="100035"/>
    <lineage>
        <taxon>Eukaryota</taxon>
        <taxon>Fungi</taxon>
        <taxon>Dikarya</taxon>
        <taxon>Ascomycota</taxon>
        <taxon>Pezizomycotina</taxon>
        <taxon>Dothideomycetes</taxon>
        <taxon>Pleosporomycetidae</taxon>
        <taxon>Pleosporales</taxon>
        <taxon>Pleosporales incertae sedis</taxon>
        <taxon>Massariosphaeria</taxon>
    </lineage>
</organism>
<evidence type="ECO:0000313" key="4">
    <source>
        <dbReference type="Proteomes" id="UP000481861"/>
    </source>
</evidence>
<gene>
    <name evidence="3" type="ORF">BDV95DRAFT_161453</name>
</gene>
<dbReference type="EMBL" id="JAADJZ010000020">
    <property type="protein sequence ID" value="KAF2868264.1"/>
    <property type="molecule type" value="Genomic_DNA"/>
</dbReference>
<comment type="caution">
    <text evidence="3">The sequence shown here is derived from an EMBL/GenBank/DDBJ whole genome shotgun (WGS) entry which is preliminary data.</text>
</comment>
<dbReference type="Proteomes" id="UP000481861">
    <property type="component" value="Unassembled WGS sequence"/>
</dbReference>
<feature type="transmembrane region" description="Helical" evidence="1">
    <location>
        <begin position="543"/>
        <end position="566"/>
    </location>
</feature>
<feature type="transmembrane region" description="Helical" evidence="1">
    <location>
        <begin position="473"/>
        <end position="492"/>
    </location>
</feature>
<keyword evidence="4" id="KW-1185">Reference proteome</keyword>
<keyword evidence="1" id="KW-1133">Transmembrane helix</keyword>
<evidence type="ECO:0000256" key="1">
    <source>
        <dbReference type="SAM" id="Phobius"/>
    </source>
</evidence>
<keyword evidence="1" id="KW-0812">Transmembrane</keyword>
<reference evidence="3 4" key="1">
    <citation type="submission" date="2020-01" db="EMBL/GenBank/DDBJ databases">
        <authorList>
            <consortium name="DOE Joint Genome Institute"/>
            <person name="Haridas S."/>
            <person name="Albert R."/>
            <person name="Binder M."/>
            <person name="Bloem J."/>
            <person name="Labutti K."/>
            <person name="Salamov A."/>
            <person name="Andreopoulos B."/>
            <person name="Baker S.E."/>
            <person name="Barry K."/>
            <person name="Bills G."/>
            <person name="Bluhm B.H."/>
            <person name="Cannon C."/>
            <person name="Castanera R."/>
            <person name="Culley D.E."/>
            <person name="Daum C."/>
            <person name="Ezra D."/>
            <person name="Gonzalez J.B."/>
            <person name="Henrissat B."/>
            <person name="Kuo A."/>
            <person name="Liang C."/>
            <person name="Lipzen A."/>
            <person name="Lutzoni F."/>
            <person name="Magnuson J."/>
            <person name="Mondo S."/>
            <person name="Nolan M."/>
            <person name="Ohm R."/>
            <person name="Pangilinan J."/>
            <person name="Park H.-J.H."/>
            <person name="Ramirez L."/>
            <person name="Alfaro M."/>
            <person name="Sun H."/>
            <person name="Tritt A."/>
            <person name="Yoshinaga Y."/>
            <person name="Zwiers L.-H.L."/>
            <person name="Turgeon B.G."/>
            <person name="Goodwin S.B."/>
            <person name="Spatafora J.W."/>
            <person name="Crous P.W."/>
            <person name="Grigoriev I.V."/>
        </authorList>
    </citation>
    <scope>NUCLEOTIDE SEQUENCE [LARGE SCALE GENOMIC DNA]</scope>
    <source>
        <strain evidence="3 4">CBS 611.86</strain>
    </source>
</reference>
<evidence type="ECO:0000256" key="2">
    <source>
        <dbReference type="SAM" id="SignalP"/>
    </source>
</evidence>
<proteinExistence type="predicted"/>
<evidence type="ECO:0000313" key="3">
    <source>
        <dbReference type="EMBL" id="KAF2868264.1"/>
    </source>
</evidence>
<dbReference type="OrthoDB" id="3525430at2759"/>
<feature type="transmembrane region" description="Helical" evidence="1">
    <location>
        <begin position="586"/>
        <end position="606"/>
    </location>
</feature>
<feature type="signal peptide" evidence="2">
    <location>
        <begin position="1"/>
        <end position="21"/>
    </location>
</feature>
<keyword evidence="1" id="KW-0472">Membrane</keyword>
<protein>
    <recommendedName>
        <fullName evidence="5">Extracellular membrane protein CFEM domain-containing protein</fullName>
    </recommendedName>
</protein>
<sequence length="766" mass="83567">MRLIGPVVLLLLTHGLCGTAAKGLSPRGSIPNHGDSSILHPLENRGGWVDPEDVPPMPQCIAQQDPSLWLRALTACTSKQCTRHFGVICTRHQWLTQLSCLTTSFSADVVRPYLPGCSRSVLANAQLYRWIRGVTGRTWLADVGDAMGLEHLSPASLVEGYAAVGVVDKAPTCLISAVSARSSSEAESFLHAVSSCGFTATTQHTGNAARPWAYTERLRSIIALDSETAAYNFTGQTIKPGDYFDRACFCSAFTIDTSKEPCQQSDQPDFTRARLWMRATCGPKSLPRDWTHGLQTTESAYIPMENWHWPQCLPDIPDSVRELPDQCATDACEVDSSGYCTVKRSVNRSCFCNNISYESCGGSCHDFETRIDYKAWLRDTCAAVPGWTGGPSTSWHDVLSPTARDMIPWRWTLSAENSSAHATPQTCPSNTRKLASLALINATPFLTALVRWKTSARSHSFKRRLLPRLYYHHWNWLYVGLFIAALQLLATWSNAALVRATPGNAQVPVLELMLLWCSMPRCTGLPLVLAGTQSRDLSVVQPAFVAVSVLQLLSAYPLLTTVSYGIQHAFYLGRLGTADRGRAATAMYGGALVWFLVCMAALAQVLRATRQRRHSDGLSTAGTPTLPNGAVKLPAFLTAPLTLLFAFMAPHSTTTHHTRLPTATTPLFPPQPGSPPPAYYDTMSTSHDYDHYHYPIEQTSSPTATPSLYTITLTTTFSLWAAQLLFWTGFISLSAGSYCPPHLGVLTAVWCVCEVVGGVVGGGAGW</sequence>
<keyword evidence="2" id="KW-0732">Signal</keyword>
<accession>A0A7C8MFN7</accession>
<evidence type="ECO:0008006" key="5">
    <source>
        <dbReference type="Google" id="ProtNLM"/>
    </source>
</evidence>
<dbReference type="AlphaFoldDB" id="A0A7C8MFN7"/>
<feature type="chain" id="PRO_5028809842" description="Extracellular membrane protein CFEM domain-containing protein" evidence="2">
    <location>
        <begin position="22"/>
        <end position="766"/>
    </location>
</feature>
<name>A0A7C8MFN7_9PLEO</name>